<protein>
    <recommendedName>
        <fullName evidence="1">HAT C-terminal dimerisation domain-containing protein</fullName>
    </recommendedName>
</protein>
<dbReference type="Proteomes" id="UP000604825">
    <property type="component" value="Unassembled WGS sequence"/>
</dbReference>
<sequence length="290" mass="33220">MKRKSSVATDLRVFMARVAAKKRQHEPENVIESCNESHMQIVLFQGQSGSGTSTVPPEPREQDIVNAMDFLEFTKVELDVLRQDSGWQEFLTKVTSFCEKHNVKVVDMNGKYIPMQRSKQFYRGAINYHRFYVDMFLVSLIGKFKSLIIGLMRNDENFKNLNGLAELSMMLVKQGKVARYEIVYKLLKLVLVLPVATAGVERVFSIMNLIKNKRRSKMGQKYLNGCLVTLIEREFFMQAKDKNNIAHFQSIKDRKVVRMVGEMEAGEGEEVVETGEKEEDDGVVASRVAF</sequence>
<dbReference type="OrthoDB" id="678367at2759"/>
<dbReference type="PANTHER" id="PTHR11697:SF230">
    <property type="entry name" value="ZINC FINGER, MYM DOMAIN CONTAINING 1"/>
    <property type="match status" value="1"/>
</dbReference>
<evidence type="ECO:0000313" key="3">
    <source>
        <dbReference type="Proteomes" id="UP000604825"/>
    </source>
</evidence>
<reference evidence="2" key="1">
    <citation type="submission" date="2020-10" db="EMBL/GenBank/DDBJ databases">
        <authorList>
            <person name="Han B."/>
            <person name="Lu T."/>
            <person name="Zhao Q."/>
            <person name="Huang X."/>
            <person name="Zhao Y."/>
        </authorList>
    </citation>
    <scope>NUCLEOTIDE SEQUENCE</scope>
</reference>
<evidence type="ECO:0000259" key="1">
    <source>
        <dbReference type="Pfam" id="PF05699"/>
    </source>
</evidence>
<name>A0A811MH85_9POAL</name>
<feature type="domain" description="HAT C-terminal dimerisation" evidence="1">
    <location>
        <begin position="176"/>
        <end position="234"/>
    </location>
</feature>
<dbReference type="AlphaFoldDB" id="A0A811MH85"/>
<dbReference type="EMBL" id="CAJGYO010000001">
    <property type="protein sequence ID" value="CAD6205480.1"/>
    <property type="molecule type" value="Genomic_DNA"/>
</dbReference>
<comment type="caution">
    <text evidence="2">The sequence shown here is derived from an EMBL/GenBank/DDBJ whole genome shotgun (WGS) entry which is preliminary data.</text>
</comment>
<evidence type="ECO:0000313" key="2">
    <source>
        <dbReference type="EMBL" id="CAD6205480.1"/>
    </source>
</evidence>
<keyword evidence="3" id="KW-1185">Reference proteome</keyword>
<dbReference type="InterPro" id="IPR055298">
    <property type="entry name" value="AtLOH3-like"/>
</dbReference>
<dbReference type="InterPro" id="IPR008906">
    <property type="entry name" value="HATC_C_dom"/>
</dbReference>
<proteinExistence type="predicted"/>
<dbReference type="Pfam" id="PF05699">
    <property type="entry name" value="Dimer_Tnp_hAT"/>
    <property type="match status" value="1"/>
</dbReference>
<dbReference type="PANTHER" id="PTHR11697">
    <property type="entry name" value="GENERAL TRANSCRIPTION FACTOR 2-RELATED ZINC FINGER PROTEIN"/>
    <property type="match status" value="1"/>
</dbReference>
<gene>
    <name evidence="2" type="ORF">NCGR_LOCUS3311</name>
</gene>
<accession>A0A811MH85</accession>
<dbReference type="GO" id="GO:0046983">
    <property type="term" value="F:protein dimerization activity"/>
    <property type="evidence" value="ECO:0007669"/>
    <property type="project" value="InterPro"/>
</dbReference>
<organism evidence="2 3">
    <name type="scientific">Miscanthus lutarioriparius</name>
    <dbReference type="NCBI Taxonomy" id="422564"/>
    <lineage>
        <taxon>Eukaryota</taxon>
        <taxon>Viridiplantae</taxon>
        <taxon>Streptophyta</taxon>
        <taxon>Embryophyta</taxon>
        <taxon>Tracheophyta</taxon>
        <taxon>Spermatophyta</taxon>
        <taxon>Magnoliopsida</taxon>
        <taxon>Liliopsida</taxon>
        <taxon>Poales</taxon>
        <taxon>Poaceae</taxon>
        <taxon>PACMAD clade</taxon>
        <taxon>Panicoideae</taxon>
        <taxon>Andropogonodae</taxon>
        <taxon>Andropogoneae</taxon>
        <taxon>Saccharinae</taxon>
        <taxon>Miscanthus</taxon>
    </lineage>
</organism>